<dbReference type="Ensembl" id="ENSSGRT00000013409.1">
    <property type="protein sequence ID" value="ENSSGRP00000012377.1"/>
    <property type="gene ID" value="ENSSGRG00000007988.1"/>
</dbReference>
<accession>A0A672KRJ1</accession>
<dbReference type="InterPro" id="IPR008077">
    <property type="entry name" value="GPCR_2_brain_angio_inhib"/>
</dbReference>
<dbReference type="Proteomes" id="UP000472262">
    <property type="component" value="Unassembled WGS sequence"/>
</dbReference>
<dbReference type="GO" id="GO:0016525">
    <property type="term" value="P:negative regulation of angiogenesis"/>
    <property type="evidence" value="ECO:0007669"/>
    <property type="project" value="InterPro"/>
</dbReference>
<reference evidence="2" key="1">
    <citation type="submission" date="2025-08" db="UniProtKB">
        <authorList>
            <consortium name="Ensembl"/>
        </authorList>
    </citation>
    <scope>IDENTIFICATION</scope>
</reference>
<proteinExistence type="predicted"/>
<dbReference type="PRINTS" id="PR01694">
    <property type="entry name" value="BAIPRECURSOR"/>
</dbReference>
<keyword evidence="3" id="KW-1185">Reference proteome</keyword>
<dbReference type="AlphaFoldDB" id="A0A672KRJ1"/>
<protein>
    <submittedName>
        <fullName evidence="2">Adhesion G protein-coupled receptor B2</fullName>
    </submittedName>
</protein>
<dbReference type="Gene3D" id="1.25.40.610">
    <property type="match status" value="1"/>
</dbReference>
<organism evidence="2 3">
    <name type="scientific">Sinocyclocheilus grahami</name>
    <name type="common">Dianchi golden-line fish</name>
    <name type="synonym">Barbus grahami</name>
    <dbReference type="NCBI Taxonomy" id="75366"/>
    <lineage>
        <taxon>Eukaryota</taxon>
        <taxon>Metazoa</taxon>
        <taxon>Chordata</taxon>
        <taxon>Craniata</taxon>
        <taxon>Vertebrata</taxon>
        <taxon>Euteleostomi</taxon>
        <taxon>Actinopterygii</taxon>
        <taxon>Neopterygii</taxon>
        <taxon>Teleostei</taxon>
        <taxon>Ostariophysi</taxon>
        <taxon>Cypriniformes</taxon>
        <taxon>Cyprinidae</taxon>
        <taxon>Cyprininae</taxon>
        <taxon>Sinocyclocheilus</taxon>
    </lineage>
</organism>
<evidence type="ECO:0000313" key="3">
    <source>
        <dbReference type="Proteomes" id="UP000472262"/>
    </source>
</evidence>
<sequence length="193" mass="21900">MTLAGEGMSQIVRSLLELMSRKNYYSGDLLFSVEILRNVTDTFKRATYIPAPDDVQKFFQIVSLMLDIENLEKWEDAHQVSPGSMLLMRVVEDFIHLIGEAQKPFQSFLVVTNNLIITIQREPVSAVSSDINFPMKGRRGMKDWARSADDKLFIPKEVFTLSSDAGNNKHDTPYFVIGAILYRTLGLIMPPPK</sequence>
<dbReference type="InterPro" id="IPR046338">
    <property type="entry name" value="GAIN_dom_sf"/>
</dbReference>
<dbReference type="InterPro" id="IPR032471">
    <property type="entry name" value="AGRL2-4_GAIN_subdom_A"/>
</dbReference>
<name>A0A672KRJ1_SINGR</name>
<dbReference type="Pfam" id="PF16489">
    <property type="entry name" value="GAIN"/>
    <property type="match status" value="1"/>
</dbReference>
<reference evidence="2" key="2">
    <citation type="submission" date="2025-09" db="UniProtKB">
        <authorList>
            <consortium name="Ensembl"/>
        </authorList>
    </citation>
    <scope>IDENTIFICATION</scope>
</reference>
<dbReference type="GO" id="GO:0016020">
    <property type="term" value="C:membrane"/>
    <property type="evidence" value="ECO:0007669"/>
    <property type="project" value="InterPro"/>
</dbReference>
<feature type="domain" description="AGRL2-4 GAIN subdomain A" evidence="1">
    <location>
        <begin position="2"/>
        <end position="99"/>
    </location>
</feature>
<dbReference type="Gene3D" id="2.60.220.50">
    <property type="match status" value="1"/>
</dbReference>
<evidence type="ECO:0000313" key="2">
    <source>
        <dbReference type="Ensembl" id="ENSSGRP00000012377.1"/>
    </source>
</evidence>
<evidence type="ECO:0000259" key="1">
    <source>
        <dbReference type="Pfam" id="PF16489"/>
    </source>
</evidence>